<feature type="compositionally biased region" description="Acidic residues" evidence="1">
    <location>
        <begin position="9"/>
        <end position="21"/>
    </location>
</feature>
<sequence>MMTMTSAAPEEDEPGFETDVNELDHAKDSGSEHTLEEEPGKTEAEDMEHAQEDAAEDRKEGGYQ</sequence>
<name>A0ABT8ZVW9_9SPHN</name>
<evidence type="ECO:0000313" key="2">
    <source>
        <dbReference type="EMBL" id="MDO7841721.1"/>
    </source>
</evidence>
<dbReference type="Proteomes" id="UP001176468">
    <property type="component" value="Unassembled WGS sequence"/>
</dbReference>
<comment type="caution">
    <text evidence="2">The sequence shown here is derived from an EMBL/GenBank/DDBJ whole genome shotgun (WGS) entry which is preliminary data.</text>
</comment>
<evidence type="ECO:0000313" key="3">
    <source>
        <dbReference type="Proteomes" id="UP001176468"/>
    </source>
</evidence>
<evidence type="ECO:0000256" key="1">
    <source>
        <dbReference type="SAM" id="MobiDB-lite"/>
    </source>
</evidence>
<feature type="region of interest" description="Disordered" evidence="1">
    <location>
        <begin position="1"/>
        <end position="64"/>
    </location>
</feature>
<accession>A0ABT8ZVW9</accession>
<feature type="compositionally biased region" description="Basic and acidic residues" evidence="1">
    <location>
        <begin position="22"/>
        <end position="64"/>
    </location>
</feature>
<keyword evidence="3" id="KW-1185">Reference proteome</keyword>
<proteinExistence type="predicted"/>
<dbReference type="RefSeq" id="WP_304560187.1">
    <property type="nucleotide sequence ID" value="NZ_JAUQSZ010000003.1"/>
</dbReference>
<organism evidence="2 3">
    <name type="scientific">Sphingomonas immobilis</name>
    <dbReference type="NCBI Taxonomy" id="3063997"/>
    <lineage>
        <taxon>Bacteria</taxon>
        <taxon>Pseudomonadati</taxon>
        <taxon>Pseudomonadota</taxon>
        <taxon>Alphaproteobacteria</taxon>
        <taxon>Sphingomonadales</taxon>
        <taxon>Sphingomonadaceae</taxon>
        <taxon>Sphingomonas</taxon>
    </lineage>
</organism>
<reference evidence="2" key="1">
    <citation type="submission" date="2023-07" db="EMBL/GenBank/DDBJ databases">
        <authorList>
            <person name="Kim M.K."/>
        </authorList>
    </citation>
    <scope>NUCLEOTIDE SEQUENCE</scope>
    <source>
        <strain evidence="2">CA1-15</strain>
    </source>
</reference>
<protein>
    <submittedName>
        <fullName evidence="2">Uncharacterized protein</fullName>
    </submittedName>
</protein>
<gene>
    <name evidence="2" type="ORF">Q5H94_05235</name>
</gene>
<dbReference type="EMBL" id="JAUQSZ010000003">
    <property type="protein sequence ID" value="MDO7841721.1"/>
    <property type="molecule type" value="Genomic_DNA"/>
</dbReference>